<dbReference type="SUPFAM" id="SSF55729">
    <property type="entry name" value="Acyl-CoA N-acyltransferases (Nat)"/>
    <property type="match status" value="1"/>
</dbReference>
<accession>A9P0X3</accession>
<dbReference type="OMA" id="MTWEPFK"/>
<dbReference type="PANTHER" id="PTHR46067">
    <property type="entry name" value="ACYL-COA N-ACYLTRANSFERASES (NAT) SUPERFAMILY PROTEIN"/>
    <property type="match status" value="1"/>
</dbReference>
<dbReference type="EMBL" id="EF087283">
    <property type="protein sequence ID" value="ABK26534.1"/>
    <property type="molecule type" value="mRNA"/>
</dbReference>
<dbReference type="AlphaFoldDB" id="A9P0X3"/>
<dbReference type="GO" id="GO:0016747">
    <property type="term" value="F:acyltransferase activity, transferring groups other than amino-acyl groups"/>
    <property type="evidence" value="ECO:0007669"/>
    <property type="project" value="InterPro"/>
</dbReference>
<dbReference type="InterPro" id="IPR016181">
    <property type="entry name" value="Acyl_CoA_acyltransferase"/>
</dbReference>
<name>A9P0X3_PICSI</name>
<sequence length="179" mass="20350">MEANHGMGDKSSTCSVGRVQLRNFCLADLDDLYEWASDEEVTKFMTWETFKSKEKLREFLVKVVIPHPWFKAICFNGKPIGHVMLKQGTGIQSCRAEMGYAIARKYWRMGFTTQAVITTLKMGFKELQGLKRIEALVLPENVASARVLEKAGFVKEGFLPNYVHVKGTVRDCLLFSYVV</sequence>
<reference evidence="2" key="1">
    <citation type="journal article" date="2008" name="BMC Genomics">
        <title>A conifer genomics resource of 200,000 spruce (Picea spp.) ESTs and 6,464 high-quality, sequence-finished full-length cDNAs for Sitka spruce (Picea sitchensis).</title>
        <authorList>
            <person name="Ralph S.G."/>
            <person name="Chun H.J."/>
            <person name="Kolosova N."/>
            <person name="Cooper D."/>
            <person name="Oddy C."/>
            <person name="Ritland C.E."/>
            <person name="Kirkpatrick R."/>
            <person name="Moore R."/>
            <person name="Barber S."/>
            <person name="Holt R.A."/>
            <person name="Jones S.J."/>
            <person name="Marra M.A."/>
            <person name="Douglas C.J."/>
            <person name="Ritland K."/>
            <person name="Bohlmann J."/>
        </authorList>
    </citation>
    <scope>NUCLEOTIDE SEQUENCE</scope>
    <source>
        <tissue evidence="2">Green portion of the leader tissue</tissue>
    </source>
</reference>
<dbReference type="PANTHER" id="PTHR46067:SF27">
    <property type="entry name" value="ACYL-COA N-ACYLTRANSFERASES (NAT) SUPERFAMILY PROTEIN"/>
    <property type="match status" value="1"/>
</dbReference>
<organism evidence="2">
    <name type="scientific">Picea sitchensis</name>
    <name type="common">Sitka spruce</name>
    <name type="synonym">Pinus sitchensis</name>
    <dbReference type="NCBI Taxonomy" id="3332"/>
    <lineage>
        <taxon>Eukaryota</taxon>
        <taxon>Viridiplantae</taxon>
        <taxon>Streptophyta</taxon>
        <taxon>Embryophyta</taxon>
        <taxon>Tracheophyta</taxon>
        <taxon>Spermatophyta</taxon>
        <taxon>Pinopsida</taxon>
        <taxon>Pinidae</taxon>
        <taxon>Conifers I</taxon>
        <taxon>Pinales</taxon>
        <taxon>Pinaceae</taxon>
        <taxon>Picea</taxon>
    </lineage>
</organism>
<protein>
    <recommendedName>
        <fullName evidence="1">N-acetyltransferase domain-containing protein</fullName>
    </recommendedName>
</protein>
<dbReference type="Pfam" id="PF13302">
    <property type="entry name" value="Acetyltransf_3"/>
    <property type="match status" value="1"/>
</dbReference>
<evidence type="ECO:0000313" key="2">
    <source>
        <dbReference type="EMBL" id="ABK26534.1"/>
    </source>
</evidence>
<evidence type="ECO:0000259" key="1">
    <source>
        <dbReference type="PROSITE" id="PS51186"/>
    </source>
</evidence>
<dbReference type="PROSITE" id="PS51186">
    <property type="entry name" value="GNAT"/>
    <property type="match status" value="1"/>
</dbReference>
<feature type="domain" description="N-acetyltransferase" evidence="1">
    <location>
        <begin position="19"/>
        <end position="176"/>
    </location>
</feature>
<proteinExistence type="evidence at transcript level"/>
<dbReference type="InterPro" id="IPR000182">
    <property type="entry name" value="GNAT_dom"/>
</dbReference>
<dbReference type="Gene3D" id="3.40.630.30">
    <property type="match status" value="1"/>
</dbReference>